<organism evidence="9 10">
    <name type="scientific">Arsenicicoccus bolidensis</name>
    <dbReference type="NCBI Taxonomy" id="229480"/>
    <lineage>
        <taxon>Bacteria</taxon>
        <taxon>Bacillati</taxon>
        <taxon>Actinomycetota</taxon>
        <taxon>Actinomycetes</taxon>
        <taxon>Micrococcales</taxon>
        <taxon>Intrasporangiaceae</taxon>
        <taxon>Arsenicicoccus</taxon>
    </lineage>
</organism>
<keyword evidence="3" id="KW-1003">Cell membrane</keyword>
<feature type="transmembrane region" description="Helical" evidence="7">
    <location>
        <begin position="83"/>
        <end position="102"/>
    </location>
</feature>
<accession>A0ABS9Q503</accession>
<dbReference type="EMBL" id="JAKRCV010000052">
    <property type="protein sequence ID" value="MCG7322961.1"/>
    <property type="molecule type" value="Genomic_DNA"/>
</dbReference>
<dbReference type="Pfam" id="PF07690">
    <property type="entry name" value="MFS_1"/>
    <property type="match status" value="1"/>
</dbReference>
<name>A0ABS9Q503_9MICO</name>
<feature type="transmembrane region" description="Helical" evidence="7">
    <location>
        <begin position="53"/>
        <end position="71"/>
    </location>
</feature>
<evidence type="ECO:0000256" key="7">
    <source>
        <dbReference type="SAM" id="Phobius"/>
    </source>
</evidence>
<keyword evidence="10" id="KW-1185">Reference proteome</keyword>
<dbReference type="RefSeq" id="WP_239265416.1">
    <property type="nucleotide sequence ID" value="NZ_JAKRCV010000052.1"/>
</dbReference>
<evidence type="ECO:0000313" key="10">
    <source>
        <dbReference type="Proteomes" id="UP001521931"/>
    </source>
</evidence>
<keyword evidence="2" id="KW-0813">Transport</keyword>
<dbReference type="InterPro" id="IPR011701">
    <property type="entry name" value="MFS"/>
</dbReference>
<keyword evidence="6 7" id="KW-0472">Membrane</keyword>
<dbReference type="InterPro" id="IPR020846">
    <property type="entry name" value="MFS_dom"/>
</dbReference>
<evidence type="ECO:0000259" key="8">
    <source>
        <dbReference type="PROSITE" id="PS50850"/>
    </source>
</evidence>
<dbReference type="Gene3D" id="1.20.1720.10">
    <property type="entry name" value="Multidrug resistance protein D"/>
    <property type="match status" value="1"/>
</dbReference>
<evidence type="ECO:0000256" key="4">
    <source>
        <dbReference type="ARBA" id="ARBA00022692"/>
    </source>
</evidence>
<keyword evidence="4 7" id="KW-0812">Transmembrane</keyword>
<feature type="transmembrane region" description="Helical" evidence="7">
    <location>
        <begin position="142"/>
        <end position="168"/>
    </location>
</feature>
<dbReference type="PROSITE" id="PS50850">
    <property type="entry name" value="MFS"/>
    <property type="match status" value="1"/>
</dbReference>
<proteinExistence type="predicted"/>
<gene>
    <name evidence="9" type="ORF">MHL29_13840</name>
</gene>
<dbReference type="SUPFAM" id="SSF103473">
    <property type="entry name" value="MFS general substrate transporter"/>
    <property type="match status" value="1"/>
</dbReference>
<feature type="transmembrane region" description="Helical" evidence="7">
    <location>
        <begin position="174"/>
        <end position="194"/>
    </location>
</feature>
<evidence type="ECO:0000256" key="1">
    <source>
        <dbReference type="ARBA" id="ARBA00004651"/>
    </source>
</evidence>
<dbReference type="InterPro" id="IPR036259">
    <property type="entry name" value="MFS_trans_sf"/>
</dbReference>
<feature type="domain" description="Major facilitator superfamily (MFS) profile" evidence="8">
    <location>
        <begin position="17"/>
        <end position="208"/>
    </location>
</feature>
<evidence type="ECO:0000256" key="3">
    <source>
        <dbReference type="ARBA" id="ARBA00022475"/>
    </source>
</evidence>
<evidence type="ECO:0000256" key="2">
    <source>
        <dbReference type="ARBA" id="ARBA00022448"/>
    </source>
</evidence>
<evidence type="ECO:0000256" key="5">
    <source>
        <dbReference type="ARBA" id="ARBA00022989"/>
    </source>
</evidence>
<keyword evidence="5 7" id="KW-1133">Transmembrane helix</keyword>
<dbReference type="PANTHER" id="PTHR42718:SF46">
    <property type="entry name" value="BLR6921 PROTEIN"/>
    <property type="match status" value="1"/>
</dbReference>
<sequence length="208" mass="21468">MSAPARPHAFTRRQSLVLLVLLGAGFLLALDFSILNVALPEIGAGVGLSNADLPWIAAAYALPAAGFTLLFGRLADLLGRRRVFLGGMVLLICASALGGLATTPEVLLTARVLQGLAAAMSTPAALSLLTTEFDEGSARDRVLGFNGAIFSGGFTVGALVGGALVSLISWRAAFLINLPVALAILVLTPGLVAASRVPHRPCWTCPER</sequence>
<dbReference type="Proteomes" id="UP001521931">
    <property type="component" value="Unassembled WGS sequence"/>
</dbReference>
<evidence type="ECO:0000313" key="9">
    <source>
        <dbReference type="EMBL" id="MCG7322961.1"/>
    </source>
</evidence>
<dbReference type="CDD" id="cd17321">
    <property type="entry name" value="MFS_MMR_MDR_like"/>
    <property type="match status" value="1"/>
</dbReference>
<dbReference type="PANTHER" id="PTHR42718">
    <property type="entry name" value="MAJOR FACILITATOR SUPERFAMILY MULTIDRUG TRANSPORTER MFSC"/>
    <property type="match status" value="1"/>
</dbReference>
<protein>
    <submittedName>
        <fullName evidence="9">MFS transporter</fullName>
    </submittedName>
</protein>
<evidence type="ECO:0000256" key="6">
    <source>
        <dbReference type="ARBA" id="ARBA00023136"/>
    </source>
</evidence>
<reference evidence="9 10" key="1">
    <citation type="submission" date="2022-02" db="EMBL/GenBank/DDBJ databases">
        <title>Uncovering new skin microbiome diversity through culturing and metagenomics.</title>
        <authorList>
            <person name="Conlan S."/>
            <person name="Deming C."/>
            <person name="Nisc Comparative Sequencing Program N."/>
            <person name="Segre J.A."/>
        </authorList>
    </citation>
    <scope>NUCLEOTIDE SEQUENCE [LARGE SCALE GENOMIC DNA]</scope>
    <source>
        <strain evidence="9 10">ACRQZ</strain>
    </source>
</reference>
<comment type="caution">
    <text evidence="9">The sequence shown here is derived from an EMBL/GenBank/DDBJ whole genome shotgun (WGS) entry which is preliminary data.</text>
</comment>
<comment type="subcellular location">
    <subcellularLocation>
        <location evidence="1">Cell membrane</location>
        <topology evidence="1">Multi-pass membrane protein</topology>
    </subcellularLocation>
</comment>